<dbReference type="Proteomes" id="UP000528286">
    <property type="component" value="Unassembled WGS sequence"/>
</dbReference>
<name>A0A7W6NM57_9HYPH</name>
<dbReference type="InterPro" id="IPR005119">
    <property type="entry name" value="LysR_subst-bd"/>
</dbReference>
<keyword evidence="4" id="KW-0804">Transcription</keyword>
<accession>A0A7W6NM57</accession>
<evidence type="ECO:0000256" key="3">
    <source>
        <dbReference type="ARBA" id="ARBA00023125"/>
    </source>
</evidence>
<dbReference type="GO" id="GO:0003700">
    <property type="term" value="F:DNA-binding transcription factor activity"/>
    <property type="evidence" value="ECO:0007669"/>
    <property type="project" value="InterPro"/>
</dbReference>
<comment type="caution">
    <text evidence="6">The sequence shown here is derived from an EMBL/GenBank/DDBJ whole genome shotgun (WGS) entry which is preliminary data.</text>
</comment>
<dbReference type="AlphaFoldDB" id="A0A7W6NM57"/>
<dbReference type="Gene3D" id="3.40.190.290">
    <property type="match status" value="1"/>
</dbReference>
<keyword evidence="7" id="KW-1185">Reference proteome</keyword>
<dbReference type="PANTHER" id="PTHR30537">
    <property type="entry name" value="HTH-TYPE TRANSCRIPTIONAL REGULATOR"/>
    <property type="match status" value="1"/>
</dbReference>
<dbReference type="Pfam" id="PF03466">
    <property type="entry name" value="LysR_substrate"/>
    <property type="match status" value="1"/>
</dbReference>
<dbReference type="InterPro" id="IPR036390">
    <property type="entry name" value="WH_DNA-bd_sf"/>
</dbReference>
<dbReference type="InterPro" id="IPR036388">
    <property type="entry name" value="WH-like_DNA-bd_sf"/>
</dbReference>
<protein>
    <submittedName>
        <fullName evidence="6">DNA-binding transcriptional LysR family regulator</fullName>
    </submittedName>
</protein>
<sequence length="316" mass="34099">MNMKAIDDLSWDDVRLVRLVAESAGLAGAASLLGVDPSTVYRRLGALEKHLGCTLFERHRTGYVPTAIGEELVALADGFESGILEFGRRLKGKAIDITGEVRVATADSLLAHLLTPVFARFQASHPGIRLDVVIGNLPLNLSRRDADVAIRATDNPPDTLVGRRIGTLAWALYGQPPLSLAVADGSANWVTLGDEMASLNVVRWAHEEVPPERRVYRANSVLALASAVEAGIGVGHLPCFIGDQCRALVRLSDPVSAFSAGLWLLTHADLKQSPRIRLFMDFVAAELNRLRPLMEGDAFRLPAAHDGPEDLISPQA</sequence>
<dbReference type="InterPro" id="IPR058163">
    <property type="entry name" value="LysR-type_TF_proteobact-type"/>
</dbReference>
<comment type="similarity">
    <text evidence="1">Belongs to the LysR transcriptional regulatory family.</text>
</comment>
<evidence type="ECO:0000313" key="7">
    <source>
        <dbReference type="Proteomes" id="UP000528286"/>
    </source>
</evidence>
<dbReference type="SUPFAM" id="SSF53850">
    <property type="entry name" value="Periplasmic binding protein-like II"/>
    <property type="match status" value="1"/>
</dbReference>
<dbReference type="InterPro" id="IPR000847">
    <property type="entry name" value="LysR_HTH_N"/>
</dbReference>
<evidence type="ECO:0000256" key="1">
    <source>
        <dbReference type="ARBA" id="ARBA00009437"/>
    </source>
</evidence>
<dbReference type="EMBL" id="JACIEZ010000010">
    <property type="protein sequence ID" value="MBB4066608.1"/>
    <property type="molecule type" value="Genomic_DNA"/>
</dbReference>
<dbReference type="GO" id="GO:0043565">
    <property type="term" value="F:sequence-specific DNA binding"/>
    <property type="evidence" value="ECO:0007669"/>
    <property type="project" value="TreeGrafter"/>
</dbReference>
<dbReference type="GO" id="GO:0006351">
    <property type="term" value="P:DNA-templated transcription"/>
    <property type="evidence" value="ECO:0007669"/>
    <property type="project" value="TreeGrafter"/>
</dbReference>
<keyword evidence="2" id="KW-0805">Transcription regulation</keyword>
<dbReference type="Pfam" id="PF00126">
    <property type="entry name" value="HTH_1"/>
    <property type="match status" value="1"/>
</dbReference>
<evidence type="ECO:0000313" key="6">
    <source>
        <dbReference type="EMBL" id="MBB4066608.1"/>
    </source>
</evidence>
<dbReference type="SUPFAM" id="SSF46785">
    <property type="entry name" value="Winged helix' DNA-binding domain"/>
    <property type="match status" value="1"/>
</dbReference>
<feature type="domain" description="HTH lysR-type" evidence="5">
    <location>
        <begin position="9"/>
        <end position="66"/>
    </location>
</feature>
<dbReference type="Gene3D" id="1.10.10.10">
    <property type="entry name" value="Winged helix-like DNA-binding domain superfamily/Winged helix DNA-binding domain"/>
    <property type="match status" value="1"/>
</dbReference>
<evidence type="ECO:0000256" key="4">
    <source>
        <dbReference type="ARBA" id="ARBA00023163"/>
    </source>
</evidence>
<proteinExistence type="inferred from homology"/>
<reference evidence="6 7" key="1">
    <citation type="submission" date="2020-08" db="EMBL/GenBank/DDBJ databases">
        <title>Genomic Encyclopedia of Type Strains, Phase IV (KMG-IV): sequencing the most valuable type-strain genomes for metagenomic binning, comparative biology and taxonomic classification.</title>
        <authorList>
            <person name="Goeker M."/>
        </authorList>
    </citation>
    <scope>NUCLEOTIDE SEQUENCE [LARGE SCALE GENOMIC DNA]</scope>
    <source>
        <strain evidence="6 7">DSM 29853</strain>
    </source>
</reference>
<dbReference type="PANTHER" id="PTHR30537:SF3">
    <property type="entry name" value="TRANSCRIPTIONAL REGULATORY PROTEIN"/>
    <property type="match status" value="1"/>
</dbReference>
<evidence type="ECO:0000256" key="2">
    <source>
        <dbReference type="ARBA" id="ARBA00023015"/>
    </source>
</evidence>
<dbReference type="PROSITE" id="PS50931">
    <property type="entry name" value="HTH_LYSR"/>
    <property type="match status" value="1"/>
</dbReference>
<evidence type="ECO:0000259" key="5">
    <source>
        <dbReference type="PROSITE" id="PS50931"/>
    </source>
</evidence>
<gene>
    <name evidence="6" type="ORF">GGR23_003825</name>
</gene>
<organism evidence="6 7">
    <name type="scientific">Gellertiella hungarica</name>
    <dbReference type="NCBI Taxonomy" id="1572859"/>
    <lineage>
        <taxon>Bacteria</taxon>
        <taxon>Pseudomonadati</taxon>
        <taxon>Pseudomonadota</taxon>
        <taxon>Alphaproteobacteria</taxon>
        <taxon>Hyphomicrobiales</taxon>
        <taxon>Rhizobiaceae</taxon>
        <taxon>Gellertiella</taxon>
    </lineage>
</organism>
<keyword evidence="3 6" id="KW-0238">DNA-binding</keyword>